<keyword evidence="3" id="KW-1185">Reference proteome</keyword>
<comment type="caution">
    <text evidence="2">The sequence shown here is derived from an EMBL/GenBank/DDBJ whole genome shotgun (WGS) entry which is preliminary data.</text>
</comment>
<organism evidence="2 3">
    <name type="scientific">Caerostris darwini</name>
    <dbReference type="NCBI Taxonomy" id="1538125"/>
    <lineage>
        <taxon>Eukaryota</taxon>
        <taxon>Metazoa</taxon>
        <taxon>Ecdysozoa</taxon>
        <taxon>Arthropoda</taxon>
        <taxon>Chelicerata</taxon>
        <taxon>Arachnida</taxon>
        <taxon>Araneae</taxon>
        <taxon>Araneomorphae</taxon>
        <taxon>Entelegynae</taxon>
        <taxon>Araneoidea</taxon>
        <taxon>Araneidae</taxon>
        <taxon>Caerostris</taxon>
    </lineage>
</organism>
<evidence type="ECO:0000313" key="2">
    <source>
        <dbReference type="EMBL" id="GIY30371.1"/>
    </source>
</evidence>
<gene>
    <name evidence="2" type="ORF">CDAR_126161</name>
</gene>
<dbReference type="AlphaFoldDB" id="A0AAV4SCI6"/>
<evidence type="ECO:0000313" key="3">
    <source>
        <dbReference type="Proteomes" id="UP001054837"/>
    </source>
</evidence>
<dbReference type="Proteomes" id="UP001054837">
    <property type="component" value="Unassembled WGS sequence"/>
</dbReference>
<feature type="region of interest" description="Disordered" evidence="1">
    <location>
        <begin position="46"/>
        <end position="67"/>
    </location>
</feature>
<evidence type="ECO:0000256" key="1">
    <source>
        <dbReference type="SAM" id="MobiDB-lite"/>
    </source>
</evidence>
<accession>A0AAV4SCI6</accession>
<dbReference type="EMBL" id="BPLQ01007478">
    <property type="protein sequence ID" value="GIY30371.1"/>
    <property type="molecule type" value="Genomic_DNA"/>
</dbReference>
<feature type="region of interest" description="Disordered" evidence="1">
    <location>
        <begin position="1"/>
        <end position="31"/>
    </location>
</feature>
<reference evidence="2 3" key="1">
    <citation type="submission" date="2021-06" db="EMBL/GenBank/DDBJ databases">
        <title>Caerostris darwini draft genome.</title>
        <authorList>
            <person name="Kono N."/>
            <person name="Arakawa K."/>
        </authorList>
    </citation>
    <scope>NUCLEOTIDE SEQUENCE [LARGE SCALE GENOMIC DNA]</scope>
</reference>
<proteinExistence type="predicted"/>
<sequence length="119" mass="13593">MKPLNKDAHCEAMQTVRGDGNNEEASLRDAGRRVATVAALSRDALREKRPYLETDPSPLSECGQKKSKDNSLFMIQCRTLNHPWHRIRIGFEQPGTLEGKLFSPTRNDFLETRQQTLRI</sequence>
<protein>
    <submittedName>
        <fullName evidence="2">Uncharacterized protein</fullName>
    </submittedName>
</protein>
<name>A0AAV4SCI6_9ARAC</name>
<feature type="compositionally biased region" description="Basic and acidic residues" evidence="1">
    <location>
        <begin position="1"/>
        <end position="10"/>
    </location>
</feature>